<evidence type="ECO:0000313" key="2">
    <source>
        <dbReference type="Proteomes" id="UP000036045"/>
    </source>
</evidence>
<dbReference type="OrthoDB" id="8704087at2"/>
<protein>
    <submittedName>
        <fullName evidence="1">Uncharacterized protein</fullName>
    </submittedName>
</protein>
<keyword evidence="2" id="KW-1185">Reference proteome</keyword>
<comment type="caution">
    <text evidence="1">The sequence shown here is derived from an EMBL/GenBank/DDBJ whole genome shotgun (WGS) entry which is preliminary data.</text>
</comment>
<dbReference type="EMBL" id="LDPH01000029">
    <property type="protein sequence ID" value="KLV22667.1"/>
    <property type="molecule type" value="Genomic_DNA"/>
</dbReference>
<proteinExistence type="predicted"/>
<sequence length="258" mass="30733">MKKGNNDIRDVVYIHLNEKERFVLSYGIEFREFYRILADTLASILLLKHQFEDGEFHIHTQFEYVPNNKLASLSMEDVYGYGDFVWVDFDETETLDILEGQTIAELLYLGHKQEPLKKPFFQQLNNQYAYLAHDDGWFNKIYYKNMESFYQLFCEVIANKVTELKLEKALLGIKKKRLYPPLPKEIVTELKRYMSEGMVLSIEKAYQTRLKLEIPIWVLGDFDNMDDMYEEYEKNAKKKSDALLVFDKKLREWQLAIV</sequence>
<name>A0A0J1I9N8_NIACI</name>
<dbReference type="PATRIC" id="fig|1397.4.peg.2946"/>
<dbReference type="GeneID" id="56347537"/>
<dbReference type="AlphaFoldDB" id="A0A0J1I9N8"/>
<evidence type="ECO:0000313" key="1">
    <source>
        <dbReference type="EMBL" id="KLV22667.1"/>
    </source>
</evidence>
<gene>
    <name evidence="1" type="ORF">ABW02_20950</name>
</gene>
<organism evidence="1 2">
    <name type="scientific">Niallia circulans</name>
    <name type="common">Bacillus circulans</name>
    <dbReference type="NCBI Taxonomy" id="1397"/>
    <lineage>
        <taxon>Bacteria</taxon>
        <taxon>Bacillati</taxon>
        <taxon>Bacillota</taxon>
        <taxon>Bacilli</taxon>
        <taxon>Bacillales</taxon>
        <taxon>Bacillaceae</taxon>
        <taxon>Niallia</taxon>
    </lineage>
</organism>
<accession>A0A0J1I9N8</accession>
<dbReference type="RefSeq" id="WP_047944203.1">
    <property type="nucleotide sequence ID" value="NZ_CP053989.1"/>
</dbReference>
<reference evidence="1 2" key="1">
    <citation type="submission" date="2015-05" db="EMBL/GenBank/DDBJ databases">
        <title>Whole genome sequence and identification of bacterial endophytes from Costus igneus.</title>
        <authorList>
            <person name="Lee Y.P."/>
            <person name="Gan H.M."/>
            <person name="Eng W."/>
            <person name="Wheatley M.S."/>
            <person name="Caraballo A."/>
            <person name="Polter S."/>
            <person name="Savka M.A."/>
            <person name="Hudson A.O."/>
        </authorList>
    </citation>
    <scope>NUCLEOTIDE SEQUENCE [LARGE SCALE GENOMIC DNA]</scope>
    <source>
        <strain evidence="1 2">RIT379</strain>
    </source>
</reference>
<dbReference type="Proteomes" id="UP000036045">
    <property type="component" value="Unassembled WGS sequence"/>
</dbReference>